<name>A0A3L6ZSU3_9MICO</name>
<dbReference type="AlphaFoldDB" id="A0A3L6ZSU3"/>
<organism evidence="3 4">
    <name type="scientific">Mycetocola reblochoni</name>
    <dbReference type="NCBI Taxonomy" id="331618"/>
    <lineage>
        <taxon>Bacteria</taxon>
        <taxon>Bacillati</taxon>
        <taxon>Actinomycetota</taxon>
        <taxon>Actinomycetes</taxon>
        <taxon>Micrococcales</taxon>
        <taxon>Microbacteriaceae</taxon>
        <taxon>Mycetocola</taxon>
    </lineage>
</organism>
<dbReference type="InterPro" id="IPR002711">
    <property type="entry name" value="HNH"/>
</dbReference>
<dbReference type="SMART" id="SM00507">
    <property type="entry name" value="HNHc"/>
    <property type="match status" value="1"/>
</dbReference>
<comment type="caution">
    <text evidence="3">The sequence shown here is derived from an EMBL/GenBank/DDBJ whole genome shotgun (WGS) entry which is preliminary data.</text>
</comment>
<feature type="region of interest" description="Disordered" evidence="1">
    <location>
        <begin position="1"/>
        <end position="21"/>
    </location>
</feature>
<evidence type="ECO:0000313" key="4">
    <source>
        <dbReference type="Proteomes" id="UP000275395"/>
    </source>
</evidence>
<dbReference type="GO" id="GO:0003676">
    <property type="term" value="F:nucleic acid binding"/>
    <property type="evidence" value="ECO:0007669"/>
    <property type="project" value="InterPro"/>
</dbReference>
<accession>A0A3L6ZSU3</accession>
<dbReference type="GO" id="GO:0004519">
    <property type="term" value="F:endonuclease activity"/>
    <property type="evidence" value="ECO:0007669"/>
    <property type="project" value="UniProtKB-KW"/>
</dbReference>
<feature type="domain" description="HNH nuclease" evidence="2">
    <location>
        <begin position="13"/>
        <end position="74"/>
    </location>
</feature>
<dbReference type="Proteomes" id="UP000275395">
    <property type="component" value="Unassembled WGS sequence"/>
</dbReference>
<evidence type="ECO:0000313" key="3">
    <source>
        <dbReference type="EMBL" id="RLP70879.1"/>
    </source>
</evidence>
<proteinExistence type="predicted"/>
<evidence type="ECO:0000259" key="2">
    <source>
        <dbReference type="SMART" id="SM00507"/>
    </source>
</evidence>
<gene>
    <name evidence="3" type="ORF">D9V30_00120</name>
</gene>
<feature type="compositionally biased region" description="Polar residues" evidence="1">
    <location>
        <begin position="1"/>
        <end position="14"/>
    </location>
</feature>
<dbReference type="Gene3D" id="1.10.30.50">
    <property type="match status" value="1"/>
</dbReference>
<keyword evidence="3" id="KW-0540">Nuclease</keyword>
<dbReference type="GO" id="GO:0008270">
    <property type="term" value="F:zinc ion binding"/>
    <property type="evidence" value="ECO:0007669"/>
    <property type="project" value="InterPro"/>
</dbReference>
<keyword evidence="3" id="KW-0255">Endonuclease</keyword>
<dbReference type="RefSeq" id="WP_087136116.1">
    <property type="nucleotide sequence ID" value="NZ_RCUW01000001.1"/>
</dbReference>
<evidence type="ECO:0000256" key="1">
    <source>
        <dbReference type="SAM" id="MobiDB-lite"/>
    </source>
</evidence>
<sequence length="101" mass="11699">MATSRTGTTRWKNITTRRRHTDRHLTTCPECNTTLNWEQGQQPNSAEVDHIIPHAQGGQDTYGNTRIICRRCNQSLGAKQSRTPRPRRNTRTVRPENTSEW</sequence>
<dbReference type="CDD" id="cd00085">
    <property type="entry name" value="HNHc"/>
    <property type="match status" value="1"/>
</dbReference>
<dbReference type="InterPro" id="IPR003615">
    <property type="entry name" value="HNH_nuc"/>
</dbReference>
<protein>
    <submittedName>
        <fullName evidence="3">HNH endonuclease</fullName>
    </submittedName>
</protein>
<reference evidence="3 4" key="1">
    <citation type="submission" date="2018-10" db="EMBL/GenBank/DDBJ databases">
        <authorList>
            <person name="Li J."/>
        </authorList>
    </citation>
    <scope>NUCLEOTIDE SEQUENCE [LARGE SCALE GENOMIC DNA]</scope>
    <source>
        <strain evidence="3 4">JCM 30549</strain>
    </source>
</reference>
<dbReference type="EMBL" id="RCUW01000001">
    <property type="protein sequence ID" value="RLP70879.1"/>
    <property type="molecule type" value="Genomic_DNA"/>
</dbReference>
<feature type="compositionally biased region" description="Basic residues" evidence="1">
    <location>
        <begin position="82"/>
        <end position="91"/>
    </location>
</feature>
<feature type="region of interest" description="Disordered" evidence="1">
    <location>
        <begin position="75"/>
        <end position="101"/>
    </location>
</feature>
<dbReference type="Pfam" id="PF01844">
    <property type="entry name" value="HNH"/>
    <property type="match status" value="1"/>
</dbReference>
<keyword evidence="3" id="KW-0378">Hydrolase</keyword>